<organism evidence="2 3">
    <name type="scientific">Neurospora hispaniola</name>
    <dbReference type="NCBI Taxonomy" id="588809"/>
    <lineage>
        <taxon>Eukaryota</taxon>
        <taxon>Fungi</taxon>
        <taxon>Dikarya</taxon>
        <taxon>Ascomycota</taxon>
        <taxon>Pezizomycotina</taxon>
        <taxon>Sordariomycetes</taxon>
        <taxon>Sordariomycetidae</taxon>
        <taxon>Sordariales</taxon>
        <taxon>Sordariaceae</taxon>
        <taxon>Neurospora</taxon>
    </lineage>
</organism>
<evidence type="ECO:0000256" key="1">
    <source>
        <dbReference type="SAM" id="MobiDB-lite"/>
    </source>
</evidence>
<comment type="caution">
    <text evidence="2">The sequence shown here is derived from an EMBL/GenBank/DDBJ whole genome shotgun (WGS) entry which is preliminary data.</text>
</comment>
<dbReference type="AlphaFoldDB" id="A0AAJ0I8N4"/>
<gene>
    <name evidence="2" type="ORF">B0T23DRAFT_404956</name>
</gene>
<accession>A0AAJ0I8N4</accession>
<sequence>MVWKKISEGHEAQDQEGKRSRISLARAFMSSSSLFISPHRSQSSCPRLALGPHMPKPVEDTPESNQPVRLLRHLSLGIKLHDIFPSVTRVLEEHKSCFQSLLPVSVNRHFRKRIIRPSPDPRRKGFAGHLARTLPDKLLAEIDGAGGQDALLVAPCSSEQGRKVHKAVGTVAFEAGKVLIPLLVVVEISGKTMGYDARRDSQRISFLFDCGGLLVNLRQGLSGYGIVVKGVVGVQKNSAQVTARPCRLVKVANAEITQVPIIFVCKRGIFQVPEPRPNRREHCLATITELVKLSGRVARLYDGFLCQGIVDRSMVEVGRYFHGIL</sequence>
<evidence type="ECO:0000313" key="3">
    <source>
        <dbReference type="Proteomes" id="UP001285908"/>
    </source>
</evidence>
<proteinExistence type="predicted"/>
<keyword evidence="3" id="KW-1185">Reference proteome</keyword>
<feature type="region of interest" description="Disordered" evidence="1">
    <location>
        <begin position="45"/>
        <end position="65"/>
    </location>
</feature>
<reference evidence="2 3" key="1">
    <citation type="journal article" date="2023" name="Mol. Phylogenet. Evol.">
        <title>Genome-scale phylogeny and comparative genomics of the fungal order Sordariales.</title>
        <authorList>
            <person name="Hensen N."/>
            <person name="Bonometti L."/>
            <person name="Westerberg I."/>
            <person name="Brannstrom I.O."/>
            <person name="Guillou S."/>
            <person name="Cros-Aarteil S."/>
            <person name="Calhoun S."/>
            <person name="Haridas S."/>
            <person name="Kuo A."/>
            <person name="Mondo S."/>
            <person name="Pangilinan J."/>
            <person name="Riley R."/>
            <person name="LaButti K."/>
            <person name="Andreopoulos B."/>
            <person name="Lipzen A."/>
            <person name="Chen C."/>
            <person name="Yan M."/>
            <person name="Daum C."/>
            <person name="Ng V."/>
            <person name="Clum A."/>
            <person name="Steindorff A."/>
            <person name="Ohm R.A."/>
            <person name="Martin F."/>
            <person name="Silar P."/>
            <person name="Natvig D.O."/>
            <person name="Lalanne C."/>
            <person name="Gautier V."/>
            <person name="Ament-Velasquez S.L."/>
            <person name="Kruys A."/>
            <person name="Hutchinson M.I."/>
            <person name="Powell A.J."/>
            <person name="Barry K."/>
            <person name="Miller A.N."/>
            <person name="Grigoriev I.V."/>
            <person name="Debuchy R."/>
            <person name="Gladieux P."/>
            <person name="Hiltunen Thoren M."/>
            <person name="Johannesson H."/>
        </authorList>
    </citation>
    <scope>NUCLEOTIDE SEQUENCE [LARGE SCALE GENOMIC DNA]</scope>
    <source>
        <strain evidence="2 3">FGSC 10403</strain>
    </source>
</reference>
<dbReference type="EMBL" id="JAULSX010000004">
    <property type="protein sequence ID" value="KAK3492972.1"/>
    <property type="molecule type" value="Genomic_DNA"/>
</dbReference>
<name>A0AAJ0I8N4_9PEZI</name>
<protein>
    <submittedName>
        <fullName evidence="2">Uncharacterized protein</fullName>
    </submittedName>
</protein>
<dbReference type="RefSeq" id="XP_062693430.1">
    <property type="nucleotide sequence ID" value="XM_062838952.1"/>
</dbReference>
<dbReference type="Proteomes" id="UP001285908">
    <property type="component" value="Unassembled WGS sequence"/>
</dbReference>
<evidence type="ECO:0000313" key="2">
    <source>
        <dbReference type="EMBL" id="KAK3492972.1"/>
    </source>
</evidence>
<dbReference type="GeneID" id="87876574"/>